<dbReference type="Gene3D" id="3.40.630.190">
    <property type="entry name" value="LCP protein"/>
    <property type="match status" value="1"/>
</dbReference>
<sequence>MASTTRRRRSSYNVVPRRLSPRRVIALVATTAVLIVSVFAVRTVLGLAHLTNQNPLAVIGDLIGGKGGSSINQANADLRRVNFAFYGFGGVGHDGAYLSDSILVVSVQPQSNGPPAVAEVSIPRDWYVPIDLGNGKTNFGRINEAYSDGKDGQGGLPSSDPAAGAAVANRTLGHVLGIHIDHWIGLDFQAFKSAVDAVGGVDVNVPNSFTDYQYPAGECNGQPGANCAYLPALHFDSGPQHMNGSRALQFSRSRHSNDNGEGSDFARSRRQQLIVAALKQRVVSLGGLGNLPDLLNGLGDNVATDLHVNDLEALYGLFKDVDTKSIRHISFDDTNLLYECNYPQECDASYIYAHDRTYGQAAHYLQNIFVDPAAVSEHAKVIVEDGSGRGLGASDRWSSLLSSISLNSSDGGPVHRRPATQIIDESGGKDAATAAWLAKFFGVTVTTPPPPSAVPVGAPTPSAARSGSGGVVVILGQDEENAFLGNPGVGN</sequence>
<dbReference type="InterPro" id="IPR050922">
    <property type="entry name" value="LytR/CpsA/Psr_CW_biosynth"/>
</dbReference>
<dbReference type="EMBL" id="JAEKNN010000051">
    <property type="protein sequence ID" value="MBJ7609797.1"/>
    <property type="molecule type" value="Genomic_DNA"/>
</dbReference>
<dbReference type="NCBIfam" id="TIGR00350">
    <property type="entry name" value="lytR_cpsA_psr"/>
    <property type="match status" value="1"/>
</dbReference>
<organism evidence="3 4">
    <name type="scientific">Candidatus Amunia macphersoniae</name>
    <dbReference type="NCBI Taxonomy" id="3127014"/>
    <lineage>
        <taxon>Bacteria</taxon>
        <taxon>Bacillati</taxon>
        <taxon>Candidatus Dormiibacterota</taxon>
        <taxon>Candidatus Dormibacteria</taxon>
        <taxon>Candidatus Aeolococcales</taxon>
        <taxon>Candidatus Aeolococcaceae</taxon>
        <taxon>Candidatus Amunia</taxon>
    </lineage>
</organism>
<comment type="caution">
    <text evidence="3">The sequence shown here is derived from an EMBL/GenBank/DDBJ whole genome shotgun (WGS) entry which is preliminary data.</text>
</comment>
<evidence type="ECO:0000313" key="4">
    <source>
        <dbReference type="Proteomes" id="UP000614410"/>
    </source>
</evidence>
<dbReference type="Proteomes" id="UP000614410">
    <property type="component" value="Unassembled WGS sequence"/>
</dbReference>
<gene>
    <name evidence="3" type="ORF">JF887_10285</name>
</gene>
<proteinExistence type="inferred from homology"/>
<dbReference type="InterPro" id="IPR004474">
    <property type="entry name" value="LytR_CpsA_psr"/>
</dbReference>
<accession>A0A934KRF3</accession>
<dbReference type="AlphaFoldDB" id="A0A934KRF3"/>
<evidence type="ECO:0000256" key="1">
    <source>
        <dbReference type="ARBA" id="ARBA00006068"/>
    </source>
</evidence>
<dbReference type="PANTHER" id="PTHR33392:SF6">
    <property type="entry name" value="POLYISOPRENYL-TEICHOIC ACID--PEPTIDOGLYCAN TEICHOIC ACID TRANSFERASE TAGU"/>
    <property type="match status" value="1"/>
</dbReference>
<protein>
    <submittedName>
        <fullName evidence="3">LCP family protein</fullName>
    </submittedName>
</protein>
<name>A0A934KRF3_9BACT</name>
<comment type="similarity">
    <text evidence="1">Belongs to the LytR/CpsA/Psr (LCP) family.</text>
</comment>
<reference evidence="3 4" key="1">
    <citation type="submission" date="2020-10" db="EMBL/GenBank/DDBJ databases">
        <title>Ca. Dormibacterota MAGs.</title>
        <authorList>
            <person name="Montgomery K."/>
        </authorList>
    </citation>
    <scope>NUCLEOTIDE SEQUENCE [LARGE SCALE GENOMIC DNA]</scope>
    <source>
        <strain evidence="3">Mitchell_Peninsula_5</strain>
    </source>
</reference>
<evidence type="ECO:0000313" key="3">
    <source>
        <dbReference type="EMBL" id="MBJ7609797.1"/>
    </source>
</evidence>
<dbReference type="PANTHER" id="PTHR33392">
    <property type="entry name" value="POLYISOPRENYL-TEICHOIC ACID--PEPTIDOGLYCAN TEICHOIC ACID TRANSFERASE TAGU"/>
    <property type="match status" value="1"/>
</dbReference>
<evidence type="ECO:0000259" key="2">
    <source>
        <dbReference type="Pfam" id="PF03816"/>
    </source>
</evidence>
<feature type="domain" description="Cell envelope-related transcriptional attenuator" evidence="2">
    <location>
        <begin position="99"/>
        <end position="282"/>
    </location>
</feature>
<dbReference type="Pfam" id="PF03816">
    <property type="entry name" value="LytR_cpsA_psr"/>
    <property type="match status" value="1"/>
</dbReference>